<evidence type="ECO:0000313" key="1">
    <source>
        <dbReference type="Proteomes" id="UP000887581"/>
    </source>
</evidence>
<sequence>MITAKLPQKTRCTEKVSALRSAAAAAAGFSEPSINETEAMFRDGGTITACTVFPIKHERTALRRRSSRVPVQGVRAAQRKWGMQEKDKSSCVSIVRSPTMCSPGCCHASLLRRAEHGGDARQESLLPMNCLHSDSINQPMLRTFLSTCRLQD</sequence>
<evidence type="ECO:0000313" key="2">
    <source>
        <dbReference type="WBParaSite" id="sdigi.contig8.g931.t1"/>
    </source>
</evidence>
<accession>A0A915Q5E7</accession>
<protein>
    <submittedName>
        <fullName evidence="2">Uncharacterized protein</fullName>
    </submittedName>
</protein>
<proteinExistence type="predicted"/>
<reference evidence="2" key="1">
    <citation type="submission" date="2022-11" db="UniProtKB">
        <authorList>
            <consortium name="WormBaseParasite"/>
        </authorList>
    </citation>
    <scope>IDENTIFICATION</scope>
</reference>
<dbReference type="AlphaFoldDB" id="A0A915Q5E7"/>
<keyword evidence="1" id="KW-1185">Reference proteome</keyword>
<name>A0A915Q5E7_9BILA</name>
<dbReference type="Proteomes" id="UP000887581">
    <property type="component" value="Unplaced"/>
</dbReference>
<dbReference type="WBParaSite" id="sdigi.contig8.g931.t1">
    <property type="protein sequence ID" value="sdigi.contig8.g931.t1"/>
    <property type="gene ID" value="sdigi.contig8.g931"/>
</dbReference>
<organism evidence="1 2">
    <name type="scientific">Setaria digitata</name>
    <dbReference type="NCBI Taxonomy" id="48799"/>
    <lineage>
        <taxon>Eukaryota</taxon>
        <taxon>Metazoa</taxon>
        <taxon>Ecdysozoa</taxon>
        <taxon>Nematoda</taxon>
        <taxon>Chromadorea</taxon>
        <taxon>Rhabditida</taxon>
        <taxon>Spirurina</taxon>
        <taxon>Spiruromorpha</taxon>
        <taxon>Filarioidea</taxon>
        <taxon>Setariidae</taxon>
        <taxon>Setaria</taxon>
    </lineage>
</organism>